<name>A0ACC1Q6M4_9APHY</name>
<evidence type="ECO:0000313" key="2">
    <source>
        <dbReference type="Proteomes" id="UP001144978"/>
    </source>
</evidence>
<protein>
    <submittedName>
        <fullName evidence="1">Uncharacterized protein</fullName>
    </submittedName>
</protein>
<proteinExistence type="predicted"/>
<sequence length="216" mass="23734">MANTDSSEYGIWAPPVYDLTRPPREVHAYQLDAEVNSCGNATGDPSTFARMAKWLQNLEHFPKFLTADRYIRRCPDGSAALAQCEDRTFRYLQLPAELLGVTADALQPASLPRCLTQSAPILDYAWYPAASIRDSASFCFVASVRECPDGSSISAGDSFELHTESWIIANAKLRRIAWPSMLAQTGMLILLACFRRIISALAFAPDMSSGMYAAAP</sequence>
<dbReference type="EMBL" id="JANSHE010000218">
    <property type="protein sequence ID" value="KAJ3014324.1"/>
    <property type="molecule type" value="Genomic_DNA"/>
</dbReference>
<gene>
    <name evidence="1" type="ORF">NUW54_g1333</name>
</gene>
<organism evidence="1 2">
    <name type="scientific">Trametes sanguinea</name>
    <dbReference type="NCBI Taxonomy" id="158606"/>
    <lineage>
        <taxon>Eukaryota</taxon>
        <taxon>Fungi</taxon>
        <taxon>Dikarya</taxon>
        <taxon>Basidiomycota</taxon>
        <taxon>Agaricomycotina</taxon>
        <taxon>Agaricomycetes</taxon>
        <taxon>Polyporales</taxon>
        <taxon>Polyporaceae</taxon>
        <taxon>Trametes</taxon>
    </lineage>
</organism>
<dbReference type="Proteomes" id="UP001144978">
    <property type="component" value="Unassembled WGS sequence"/>
</dbReference>
<reference evidence="1" key="1">
    <citation type="submission" date="2022-08" db="EMBL/GenBank/DDBJ databases">
        <title>Genome Sequence of Pycnoporus sanguineus.</title>
        <authorList>
            <person name="Buettner E."/>
        </authorList>
    </citation>
    <scope>NUCLEOTIDE SEQUENCE</scope>
    <source>
        <strain evidence="1">CG-C14</strain>
    </source>
</reference>
<keyword evidence="2" id="KW-1185">Reference proteome</keyword>
<comment type="caution">
    <text evidence="1">The sequence shown here is derived from an EMBL/GenBank/DDBJ whole genome shotgun (WGS) entry which is preliminary data.</text>
</comment>
<accession>A0ACC1Q6M4</accession>
<evidence type="ECO:0000313" key="1">
    <source>
        <dbReference type="EMBL" id="KAJ3014324.1"/>
    </source>
</evidence>